<protein>
    <submittedName>
        <fullName evidence="2">Uncharacterized protein</fullName>
    </submittedName>
</protein>
<sequence length="513" mass="55642">MAEDSVNQCISDTVSNGFAGLYAQNQDGKMKCTFFSDENFIPQASLDALPRIHPEDLRAQTGIVSYILTPLSGLWLDGQLGYYSNRIHSELWHDLFMTEGGQASCIYRANERGADGFYAVNQGGKQACYFFKWEGMRPLNEISTFPVVAEADLTKRTKLTSYIMPDPGCVGVEYSELLVESRSAEDECLADLFNSAESLSTCTVDKTQLTTDLQICTTSSDACVADKATCDGSLQTCLTNKAAISSQLTTCQVLTANLTTSFNACEASNGVLEQSVADISGQLATCITTLLDSTTDHDECTDALSVCSTASANCTMNLMSLTTTLDTCLADKTSQANVLAQCNTDFQSKVAESATLAASLHMCDSERSTLQLSLTASQTEGQTCAASLTTCESDLFTCNAEHEVCKSAMAQRVDLLDEFKEWDKRTDAWNVEAEELNAKIEVLTDQLAKASEQVDACACATEALVEDMALGCNAALRKERVGRKVENSNHLLENNRWSEGTQPQEIIIVILTI</sequence>
<keyword evidence="3" id="KW-1185">Reference proteome</keyword>
<keyword evidence="1" id="KW-0175">Coiled coil</keyword>
<reference evidence="2 3" key="1">
    <citation type="submission" date="2011-02" db="EMBL/GenBank/DDBJ databases">
        <title>The Genome Sequence of Sphaeroforma arctica JP610.</title>
        <authorList>
            <consortium name="The Broad Institute Genome Sequencing Platform"/>
            <person name="Russ C."/>
            <person name="Cuomo C."/>
            <person name="Young S.K."/>
            <person name="Zeng Q."/>
            <person name="Gargeya S."/>
            <person name="Alvarado L."/>
            <person name="Berlin A."/>
            <person name="Chapman S.B."/>
            <person name="Chen Z."/>
            <person name="Freedman E."/>
            <person name="Gellesch M."/>
            <person name="Goldberg J."/>
            <person name="Griggs A."/>
            <person name="Gujja S."/>
            <person name="Heilman E."/>
            <person name="Heiman D."/>
            <person name="Howarth C."/>
            <person name="Mehta T."/>
            <person name="Neiman D."/>
            <person name="Pearson M."/>
            <person name="Roberts A."/>
            <person name="Saif S."/>
            <person name="Shea T."/>
            <person name="Shenoy N."/>
            <person name="Sisk P."/>
            <person name="Stolte C."/>
            <person name="Sykes S."/>
            <person name="White J."/>
            <person name="Yandava C."/>
            <person name="Burger G."/>
            <person name="Gray M.W."/>
            <person name="Holland P.W.H."/>
            <person name="King N."/>
            <person name="Lang F.B.F."/>
            <person name="Roger A.J."/>
            <person name="Ruiz-Trillo I."/>
            <person name="Haas B."/>
            <person name="Nusbaum C."/>
            <person name="Birren B."/>
        </authorList>
    </citation>
    <scope>NUCLEOTIDE SEQUENCE [LARGE SCALE GENOMIC DNA]</scope>
    <source>
        <strain evidence="2 3">JP610</strain>
    </source>
</reference>
<dbReference type="AlphaFoldDB" id="A0A0L0FRK3"/>
<dbReference type="Proteomes" id="UP000054560">
    <property type="component" value="Unassembled WGS sequence"/>
</dbReference>
<evidence type="ECO:0000256" key="1">
    <source>
        <dbReference type="SAM" id="Coils"/>
    </source>
</evidence>
<evidence type="ECO:0000313" key="3">
    <source>
        <dbReference type="Proteomes" id="UP000054560"/>
    </source>
</evidence>
<accession>A0A0L0FRK3</accession>
<organism evidence="2 3">
    <name type="scientific">Sphaeroforma arctica JP610</name>
    <dbReference type="NCBI Taxonomy" id="667725"/>
    <lineage>
        <taxon>Eukaryota</taxon>
        <taxon>Ichthyosporea</taxon>
        <taxon>Ichthyophonida</taxon>
        <taxon>Sphaeroforma</taxon>
    </lineage>
</organism>
<dbReference type="GeneID" id="25909485"/>
<name>A0A0L0FRK3_9EUKA</name>
<feature type="coiled-coil region" evidence="1">
    <location>
        <begin position="426"/>
        <end position="453"/>
    </location>
</feature>
<dbReference type="EMBL" id="KQ242461">
    <property type="protein sequence ID" value="KNC78593.1"/>
    <property type="molecule type" value="Genomic_DNA"/>
</dbReference>
<gene>
    <name evidence="2" type="ORF">SARC_08981</name>
</gene>
<dbReference type="RefSeq" id="XP_014152495.1">
    <property type="nucleotide sequence ID" value="XM_014297020.1"/>
</dbReference>
<proteinExistence type="predicted"/>
<evidence type="ECO:0000313" key="2">
    <source>
        <dbReference type="EMBL" id="KNC78593.1"/>
    </source>
</evidence>